<evidence type="ECO:0000256" key="3">
    <source>
        <dbReference type="ARBA" id="ARBA00022679"/>
    </source>
</evidence>
<keyword evidence="2 5" id="KW-0489">Methyltransferase</keyword>
<dbReference type="OrthoDB" id="9794400at2"/>
<dbReference type="GO" id="GO:0003723">
    <property type="term" value="F:RNA binding"/>
    <property type="evidence" value="ECO:0007669"/>
    <property type="project" value="InterPro"/>
</dbReference>
<evidence type="ECO:0000313" key="6">
    <source>
        <dbReference type="Proteomes" id="UP000030153"/>
    </source>
</evidence>
<organism evidence="5 6">
    <name type="scientific">Pontibacillus chungwhensis BH030062</name>
    <dbReference type="NCBI Taxonomy" id="1385513"/>
    <lineage>
        <taxon>Bacteria</taxon>
        <taxon>Bacillati</taxon>
        <taxon>Bacillota</taxon>
        <taxon>Bacilli</taxon>
        <taxon>Bacillales</taxon>
        <taxon>Bacillaceae</taxon>
        <taxon>Pontibacillus</taxon>
    </lineage>
</organism>
<dbReference type="Gene3D" id="3.40.1280.10">
    <property type="match status" value="1"/>
</dbReference>
<dbReference type="RefSeq" id="WP_036784508.1">
    <property type="nucleotide sequence ID" value="NZ_AVBG01000009.1"/>
</dbReference>
<comment type="similarity">
    <text evidence="1">Belongs to the class IV-like SAM-binding methyltransferase superfamily. RNA methyltransferase TrmH family.</text>
</comment>
<dbReference type="eggNOG" id="COG0566">
    <property type="taxonomic scope" value="Bacteria"/>
</dbReference>
<evidence type="ECO:0000256" key="2">
    <source>
        <dbReference type="ARBA" id="ARBA00022603"/>
    </source>
</evidence>
<dbReference type="CDD" id="cd18095">
    <property type="entry name" value="SpoU-like_rRNA-MTase"/>
    <property type="match status" value="1"/>
</dbReference>
<name>A0A0A2USJ6_9BACI</name>
<dbReference type="InterPro" id="IPR053888">
    <property type="entry name" value="MRM3-like_sub_bind"/>
</dbReference>
<dbReference type="SUPFAM" id="SSF75217">
    <property type="entry name" value="alpha/beta knot"/>
    <property type="match status" value="1"/>
</dbReference>
<protein>
    <submittedName>
        <fullName evidence="5">RNA methyltransferase</fullName>
    </submittedName>
</protein>
<dbReference type="SMART" id="SM00967">
    <property type="entry name" value="SpoU_sub_bind"/>
    <property type="match status" value="1"/>
</dbReference>
<gene>
    <name evidence="5" type="ORF">N780_02450</name>
</gene>
<dbReference type="GO" id="GO:0005737">
    <property type="term" value="C:cytoplasm"/>
    <property type="evidence" value="ECO:0007669"/>
    <property type="project" value="UniProtKB-ARBA"/>
</dbReference>
<evidence type="ECO:0000259" key="4">
    <source>
        <dbReference type="SMART" id="SM00967"/>
    </source>
</evidence>
<dbReference type="InterPro" id="IPR029028">
    <property type="entry name" value="Alpha/beta_knot_MTases"/>
</dbReference>
<dbReference type="InterPro" id="IPR029026">
    <property type="entry name" value="tRNA_m1G_MTases_N"/>
</dbReference>
<dbReference type="SUPFAM" id="SSF55315">
    <property type="entry name" value="L30e-like"/>
    <property type="match status" value="1"/>
</dbReference>
<dbReference type="GO" id="GO:0006396">
    <property type="term" value="P:RNA processing"/>
    <property type="evidence" value="ECO:0007669"/>
    <property type="project" value="InterPro"/>
</dbReference>
<dbReference type="Pfam" id="PF22435">
    <property type="entry name" value="MRM3-like_sub_bind"/>
    <property type="match status" value="1"/>
</dbReference>
<dbReference type="Gene3D" id="3.30.1330.30">
    <property type="match status" value="1"/>
</dbReference>
<keyword evidence="6" id="KW-1185">Reference proteome</keyword>
<dbReference type="STRING" id="1385513.N780_02450"/>
<dbReference type="Proteomes" id="UP000030153">
    <property type="component" value="Unassembled WGS sequence"/>
</dbReference>
<dbReference type="InterPro" id="IPR029064">
    <property type="entry name" value="Ribosomal_eL30-like_sf"/>
</dbReference>
<reference evidence="5 6" key="1">
    <citation type="submission" date="2013-08" db="EMBL/GenBank/DDBJ databases">
        <title>Genome of Pontibacillus chungwhensis.</title>
        <authorList>
            <person name="Wang Q."/>
            <person name="Wang G."/>
        </authorList>
    </citation>
    <scope>NUCLEOTIDE SEQUENCE [LARGE SCALE GENOMIC DNA]</scope>
    <source>
        <strain evidence="5 6">BH030062</strain>
    </source>
</reference>
<dbReference type="EMBL" id="AVBG01000009">
    <property type="protein sequence ID" value="KGP90864.1"/>
    <property type="molecule type" value="Genomic_DNA"/>
</dbReference>
<comment type="caution">
    <text evidence="5">The sequence shown here is derived from an EMBL/GenBank/DDBJ whole genome shotgun (WGS) entry which is preliminary data.</text>
</comment>
<sequence length="245" mass="27721">MIESIQNPSVKRWKKLQRKRNRDQEQAFLVEGFHLVEEAFKSHWNVLELIIREDVEIQNEWQNYKYTYVASQVFNEVTETEQPQGIAAVVQMDDPEWKSFERILVLDAVQDPGNLGTLIRTADAAGFDAVIGGKGTVDPFNDKVLRATQGSVFHIPFFKGDLSEWVPRLQEEGISVWATSLKKAKDYADCKPTKPVALIVGNEGAGVQETYVDQADERVMIPIYGRAESLNVGIAAGILMYYLRN</sequence>
<dbReference type="AlphaFoldDB" id="A0A0A2USJ6"/>
<evidence type="ECO:0000313" key="5">
    <source>
        <dbReference type="EMBL" id="KGP90864.1"/>
    </source>
</evidence>
<dbReference type="PANTHER" id="PTHR43191:SF2">
    <property type="entry name" value="RRNA METHYLTRANSFERASE 3, MITOCHONDRIAL"/>
    <property type="match status" value="1"/>
</dbReference>
<dbReference type="GO" id="GO:0008173">
    <property type="term" value="F:RNA methyltransferase activity"/>
    <property type="evidence" value="ECO:0007669"/>
    <property type="project" value="InterPro"/>
</dbReference>
<dbReference type="Pfam" id="PF00588">
    <property type="entry name" value="SpoU_methylase"/>
    <property type="match status" value="1"/>
</dbReference>
<dbReference type="PANTHER" id="PTHR43191">
    <property type="entry name" value="RRNA METHYLTRANSFERASE 3"/>
    <property type="match status" value="1"/>
</dbReference>
<dbReference type="InterPro" id="IPR013123">
    <property type="entry name" value="SpoU_subst-bd"/>
</dbReference>
<feature type="domain" description="RNA 2-O ribose methyltransferase substrate binding" evidence="4">
    <location>
        <begin position="29"/>
        <end position="96"/>
    </location>
</feature>
<accession>A0A0A2USJ6</accession>
<proteinExistence type="inferred from homology"/>
<dbReference type="InterPro" id="IPR001537">
    <property type="entry name" value="SpoU_MeTrfase"/>
</dbReference>
<keyword evidence="3 5" id="KW-0808">Transferase</keyword>
<dbReference type="GO" id="GO:0032259">
    <property type="term" value="P:methylation"/>
    <property type="evidence" value="ECO:0007669"/>
    <property type="project" value="UniProtKB-KW"/>
</dbReference>
<dbReference type="InterPro" id="IPR051259">
    <property type="entry name" value="rRNA_Methyltransferase"/>
</dbReference>
<evidence type="ECO:0000256" key="1">
    <source>
        <dbReference type="ARBA" id="ARBA00007228"/>
    </source>
</evidence>